<gene>
    <name evidence="2" type="primary">46</name>
    <name evidence="2" type="ORF">PBI_APPA_46</name>
</gene>
<dbReference type="InterPro" id="IPR003115">
    <property type="entry name" value="ParB_N"/>
</dbReference>
<dbReference type="Pfam" id="PF02195">
    <property type="entry name" value="ParB_N"/>
    <property type="match status" value="1"/>
</dbReference>
<dbReference type="RefSeq" id="YP_009801523.1">
    <property type="nucleotide sequence ID" value="NC_047972.1"/>
</dbReference>
<dbReference type="SMART" id="SM00470">
    <property type="entry name" value="ParB"/>
    <property type="match status" value="1"/>
</dbReference>
<protein>
    <submittedName>
        <fullName evidence="2">ParB-like nuclease domain protein</fullName>
    </submittedName>
</protein>
<name>A0A2U8UHY6_9CAUD</name>
<dbReference type="Proteomes" id="UP000246517">
    <property type="component" value="Segment"/>
</dbReference>
<dbReference type="InterPro" id="IPR036086">
    <property type="entry name" value="ParB/Sulfiredoxin_sf"/>
</dbReference>
<dbReference type="SUPFAM" id="SSF110849">
    <property type="entry name" value="ParB/Sulfiredoxin"/>
    <property type="match status" value="1"/>
</dbReference>
<accession>A0A2U8UHY6</accession>
<reference evidence="2 3" key="1">
    <citation type="submission" date="2018-03" db="EMBL/GenBank/DDBJ databases">
        <authorList>
            <person name="Zack K.M."/>
            <person name="Garlena R.A."/>
            <person name="Russell D.A."/>
            <person name="Pope W.H."/>
            <person name="Jacobs-Sera D."/>
            <person name="Hatfull G.F."/>
        </authorList>
    </citation>
    <scope>NUCLEOTIDE SEQUENCE [LARGE SCALE GENOMIC DNA]</scope>
</reference>
<organism evidence="2 3">
    <name type="scientific">Microbacterium phage Appa</name>
    <dbReference type="NCBI Taxonomy" id="2182350"/>
    <lineage>
        <taxon>Viruses</taxon>
        <taxon>Duplodnaviria</taxon>
        <taxon>Heunggongvirae</taxon>
        <taxon>Uroviricota</taxon>
        <taxon>Caudoviricetes</taxon>
        <taxon>Appavirus</taxon>
        <taxon>Appavirus appa</taxon>
    </lineage>
</organism>
<dbReference type="Gene3D" id="3.90.1530.10">
    <property type="entry name" value="Conserved hypothetical protein from pyrococcus furiosus pfu- 392566-001, ParB domain"/>
    <property type="match status" value="1"/>
</dbReference>
<dbReference type="KEGG" id="vg:54992040"/>
<sequence>MTNLAIENVRLRDLRLFSGNARRGDVDKIAQSLEVNGQYKPIVVNRGTLTDTPNEVLAGNHTVMAAQKLGWTHIDAVFVDVDRQAAVRIVLVDNQASDIASNDDAALLELLGELDDLDGSAFEQSDLDALLAAAADDDVPDFEPDDEQGTLDLTQPKECPSCHYQWKVGPNGEIVSV</sequence>
<evidence type="ECO:0000259" key="1">
    <source>
        <dbReference type="SMART" id="SM00470"/>
    </source>
</evidence>
<evidence type="ECO:0000313" key="2">
    <source>
        <dbReference type="EMBL" id="AWN03228.1"/>
    </source>
</evidence>
<dbReference type="GeneID" id="54992040"/>
<proteinExistence type="predicted"/>
<dbReference type="EMBL" id="MH153799">
    <property type="protein sequence ID" value="AWN03228.1"/>
    <property type="molecule type" value="Genomic_DNA"/>
</dbReference>
<keyword evidence="3" id="KW-1185">Reference proteome</keyword>
<evidence type="ECO:0000313" key="3">
    <source>
        <dbReference type="Proteomes" id="UP000246517"/>
    </source>
</evidence>
<feature type="domain" description="ParB-like N-terminal" evidence="1">
    <location>
        <begin position="7"/>
        <end position="95"/>
    </location>
</feature>